<dbReference type="OrthoDB" id="1716040at2"/>
<dbReference type="NCBIfam" id="NF033218">
    <property type="entry name" value="anchor_AmaP"/>
    <property type="match status" value="1"/>
</dbReference>
<dbReference type="Proteomes" id="UP000184088">
    <property type="component" value="Unassembled WGS sequence"/>
</dbReference>
<keyword evidence="1" id="KW-1133">Transmembrane helix</keyword>
<reference evidence="2 3" key="1">
    <citation type="submission" date="2016-11" db="EMBL/GenBank/DDBJ databases">
        <authorList>
            <person name="Jaros S."/>
            <person name="Januszkiewicz K."/>
            <person name="Wedrychowicz H."/>
        </authorList>
    </citation>
    <scope>NUCLEOTIDE SEQUENCE [LARGE SCALE GENOMIC DNA]</scope>
    <source>
        <strain evidence="2 3">DSM 17918</strain>
    </source>
</reference>
<evidence type="ECO:0008006" key="4">
    <source>
        <dbReference type="Google" id="ProtNLM"/>
    </source>
</evidence>
<keyword evidence="1" id="KW-0472">Membrane</keyword>
<feature type="transmembrane region" description="Helical" evidence="1">
    <location>
        <begin position="39"/>
        <end position="61"/>
    </location>
</feature>
<protein>
    <recommendedName>
        <fullName evidence="4">Asp23 family, cell envelope-related function</fullName>
    </recommendedName>
</protein>
<name>A0A1M4U7Q2_9THEO</name>
<dbReference type="EMBL" id="FQVH01000002">
    <property type="protein sequence ID" value="SHE52600.1"/>
    <property type="molecule type" value="Genomic_DNA"/>
</dbReference>
<proteinExistence type="predicted"/>
<organism evidence="2 3">
    <name type="scientific">Caldanaerobius fijiensis DSM 17918</name>
    <dbReference type="NCBI Taxonomy" id="1121256"/>
    <lineage>
        <taxon>Bacteria</taxon>
        <taxon>Bacillati</taxon>
        <taxon>Bacillota</taxon>
        <taxon>Clostridia</taxon>
        <taxon>Thermoanaerobacterales</taxon>
        <taxon>Thermoanaerobacteraceae</taxon>
        <taxon>Caldanaerobius</taxon>
    </lineage>
</organism>
<gene>
    <name evidence="2" type="ORF">SAMN02746089_00399</name>
</gene>
<keyword evidence="3" id="KW-1185">Reference proteome</keyword>
<accession>A0A1M4U7Q2</accession>
<dbReference type="STRING" id="1121256.SAMN02746089_00399"/>
<feature type="transmembrane region" description="Helical" evidence="1">
    <location>
        <begin position="7"/>
        <end position="27"/>
    </location>
</feature>
<dbReference type="AlphaFoldDB" id="A0A1M4U7Q2"/>
<evidence type="ECO:0000313" key="3">
    <source>
        <dbReference type="Proteomes" id="UP000184088"/>
    </source>
</evidence>
<evidence type="ECO:0000256" key="1">
    <source>
        <dbReference type="SAM" id="Phobius"/>
    </source>
</evidence>
<sequence>MKLIAKVLSFFYITGIIIIALNFMLTPESHVIEVIKNNYNYVMLISLVYLLLSIVLLLSWISGKEAESVSLLTEHGEVAISIVTLESLAKSVIDELKDIKEAKVKAHIVKNQVVYYINIVVAKDIVIPELSNKLQKQIIESVEKNSGIKVAAVKVNVANVTTFLRHKLE</sequence>
<keyword evidence="1" id="KW-0812">Transmembrane</keyword>
<dbReference type="RefSeq" id="WP_073341420.1">
    <property type="nucleotide sequence ID" value="NZ_FQVH01000002.1"/>
</dbReference>
<evidence type="ECO:0000313" key="2">
    <source>
        <dbReference type="EMBL" id="SHE52600.1"/>
    </source>
</evidence>